<sequence>MVIGEKDFLHFMKTKEFSPELVGRYDVPKIPGVKFKKLDKQHLIGFNYCTKPENMVDREDELVHFYLPDQYIERVWDNPDFYAGILGQYKGIIQPDLSQYTTMPRAMRIWNYYRNMWLASYMNSLGIRVVPSAQWSDEESFEYCFDGMPEGSCICVSTVGCMQNSNARMLFNRGFSEMLKRLKPSQLILYGVIDDDIRQRVGGIPYVHQESEMKVRIDKYRAGL</sequence>
<proteinExistence type="predicted"/>
<accession>A0A8S5N4K2</accession>
<evidence type="ECO:0008006" key="2">
    <source>
        <dbReference type="Google" id="ProtNLM"/>
    </source>
</evidence>
<dbReference type="Pfam" id="PF14386">
    <property type="entry name" value="DUF4417"/>
    <property type="match status" value="1"/>
</dbReference>
<reference evidence="1" key="1">
    <citation type="journal article" date="2021" name="Proc. Natl. Acad. Sci. U.S.A.">
        <title>A Catalog of Tens of Thousands of Viruses from Human Metagenomes Reveals Hidden Associations with Chronic Diseases.</title>
        <authorList>
            <person name="Tisza M.J."/>
            <person name="Buck C.B."/>
        </authorList>
    </citation>
    <scope>NUCLEOTIDE SEQUENCE</scope>
    <source>
        <strain evidence="1">CtiJY10</strain>
    </source>
</reference>
<organism evidence="1">
    <name type="scientific">Podoviridae sp. ctiJY10</name>
    <dbReference type="NCBI Taxonomy" id="2826572"/>
    <lineage>
        <taxon>Viruses</taxon>
        <taxon>Duplodnaviria</taxon>
        <taxon>Heunggongvirae</taxon>
        <taxon>Uroviricota</taxon>
        <taxon>Caudoviricetes</taxon>
    </lineage>
</organism>
<protein>
    <recommendedName>
        <fullName evidence="2">DUF4417 domain-containing protein</fullName>
    </recommendedName>
</protein>
<dbReference type="InterPro" id="IPR025530">
    <property type="entry name" value="DUF4417"/>
</dbReference>
<evidence type="ECO:0000313" key="1">
    <source>
        <dbReference type="EMBL" id="DAD89368.1"/>
    </source>
</evidence>
<name>A0A8S5N4K2_9CAUD</name>
<dbReference type="EMBL" id="BK015060">
    <property type="protein sequence ID" value="DAD89368.1"/>
    <property type="molecule type" value="Genomic_DNA"/>
</dbReference>